<keyword evidence="1" id="KW-0732">Signal</keyword>
<feature type="chain" id="PRO_5022771546" evidence="1">
    <location>
        <begin position="25"/>
        <end position="174"/>
    </location>
</feature>
<keyword evidence="3" id="KW-1185">Reference proteome</keyword>
<dbReference type="EMBL" id="OOIN01000017">
    <property type="protein sequence ID" value="SPO27258.1"/>
    <property type="molecule type" value="Genomic_DNA"/>
</dbReference>
<name>A0A5C3EA07_9BASI</name>
<organism evidence="2 3">
    <name type="scientific">Ustilago trichophora</name>
    <dbReference type="NCBI Taxonomy" id="86804"/>
    <lineage>
        <taxon>Eukaryota</taxon>
        <taxon>Fungi</taxon>
        <taxon>Dikarya</taxon>
        <taxon>Basidiomycota</taxon>
        <taxon>Ustilaginomycotina</taxon>
        <taxon>Ustilaginomycetes</taxon>
        <taxon>Ustilaginales</taxon>
        <taxon>Ustilaginaceae</taxon>
        <taxon>Ustilago</taxon>
    </lineage>
</organism>
<dbReference type="OrthoDB" id="10638885at2759"/>
<gene>
    <name evidence="2" type="ORF">UTRI_10375</name>
</gene>
<protein>
    <submittedName>
        <fullName evidence="2">Uncharacterized protein</fullName>
    </submittedName>
</protein>
<dbReference type="Proteomes" id="UP000324022">
    <property type="component" value="Unassembled WGS sequence"/>
</dbReference>
<dbReference type="AlphaFoldDB" id="A0A5C3EA07"/>
<proteinExistence type="predicted"/>
<feature type="signal peptide" evidence="1">
    <location>
        <begin position="1"/>
        <end position="24"/>
    </location>
</feature>
<evidence type="ECO:0000313" key="3">
    <source>
        <dbReference type="Proteomes" id="UP000324022"/>
    </source>
</evidence>
<reference evidence="2 3" key="1">
    <citation type="submission" date="2018-03" db="EMBL/GenBank/DDBJ databases">
        <authorList>
            <person name="Guldener U."/>
        </authorList>
    </citation>
    <scope>NUCLEOTIDE SEQUENCE [LARGE SCALE GENOMIC DNA]</scope>
    <source>
        <strain evidence="2 3">NBRC100155</strain>
    </source>
</reference>
<accession>A0A5C3EA07</accession>
<evidence type="ECO:0000313" key="2">
    <source>
        <dbReference type="EMBL" id="SPO27258.1"/>
    </source>
</evidence>
<evidence type="ECO:0000256" key="1">
    <source>
        <dbReference type="SAM" id="SignalP"/>
    </source>
</evidence>
<sequence>MINGHLRLTTLFLLLAIFALGALAADFDEDFVHEMRLRSQLMQVDMHRESPGYRLLETVDHSSIPNFERKALDLARASGVKVVSREKPIIGTKSVLGFKVKNKGPEEVFFFSLVHPESDLGKEMQLADPQDPKRLASVLWRKGSGEPKVALVDVIADHGLKWSLGSLERVLEHV</sequence>